<sequence>MDRPKLPLDDAFLDLGQHCNNCGKRNWGGEKPKRCGGCGVVVYCDRECQRAAWKAHRLLCRSAPEKDTSLSKELGYATPMALGMALGEWLRIHAWSLNTLVDSSVYLGGGIDTLLSPRQPAFFMVLSPKHATANDGNPAEAFEIFTYSIMREGDYPTLRELWGKMEAQYDAVARTLRAQGFFNEPIFGGLLPAMYVIPEIGVCVFQTHAILRFPILHVKDDPQDERTRAAF</sequence>
<dbReference type="SUPFAM" id="SSF144232">
    <property type="entry name" value="HIT/MYND zinc finger-like"/>
    <property type="match status" value="1"/>
</dbReference>
<keyword evidence="1" id="KW-0479">Metal-binding</keyword>
<evidence type="ECO:0000313" key="6">
    <source>
        <dbReference type="EMBL" id="PIL30596.1"/>
    </source>
</evidence>
<keyword evidence="3" id="KW-0862">Zinc</keyword>
<protein>
    <recommendedName>
        <fullName evidence="5">MYND-type domain-containing protein</fullName>
    </recommendedName>
</protein>
<dbReference type="Proteomes" id="UP000230002">
    <property type="component" value="Unassembled WGS sequence"/>
</dbReference>
<dbReference type="OrthoDB" id="2733483at2759"/>
<evidence type="ECO:0000256" key="4">
    <source>
        <dbReference type="PROSITE-ProRule" id="PRU00134"/>
    </source>
</evidence>
<dbReference type="GO" id="GO:0008270">
    <property type="term" value="F:zinc ion binding"/>
    <property type="evidence" value="ECO:0007669"/>
    <property type="project" value="UniProtKB-KW"/>
</dbReference>
<keyword evidence="2 4" id="KW-0863">Zinc-finger</keyword>
<dbReference type="Gene3D" id="6.10.140.2220">
    <property type="match status" value="1"/>
</dbReference>
<dbReference type="InterPro" id="IPR002893">
    <property type="entry name" value="Znf_MYND"/>
</dbReference>
<gene>
    <name evidence="6" type="ORF">GSI_07297</name>
</gene>
<dbReference type="EMBL" id="AYKW01000014">
    <property type="protein sequence ID" value="PIL30596.1"/>
    <property type="molecule type" value="Genomic_DNA"/>
</dbReference>
<name>A0A2G8S9Z9_9APHY</name>
<evidence type="ECO:0000259" key="5">
    <source>
        <dbReference type="PROSITE" id="PS50865"/>
    </source>
</evidence>
<accession>A0A2G8S9Z9</accession>
<proteinExistence type="predicted"/>
<comment type="caution">
    <text evidence="6">The sequence shown here is derived from an EMBL/GenBank/DDBJ whole genome shotgun (WGS) entry which is preliminary data.</text>
</comment>
<evidence type="ECO:0000313" key="7">
    <source>
        <dbReference type="Proteomes" id="UP000230002"/>
    </source>
</evidence>
<dbReference type="PROSITE" id="PS50865">
    <property type="entry name" value="ZF_MYND_2"/>
    <property type="match status" value="1"/>
</dbReference>
<dbReference type="Pfam" id="PF01753">
    <property type="entry name" value="zf-MYND"/>
    <property type="match status" value="1"/>
</dbReference>
<dbReference type="AlphaFoldDB" id="A0A2G8S9Z9"/>
<evidence type="ECO:0000256" key="3">
    <source>
        <dbReference type="ARBA" id="ARBA00022833"/>
    </source>
</evidence>
<keyword evidence="7" id="KW-1185">Reference proteome</keyword>
<feature type="domain" description="MYND-type" evidence="5">
    <location>
        <begin position="19"/>
        <end position="60"/>
    </location>
</feature>
<evidence type="ECO:0000256" key="2">
    <source>
        <dbReference type="ARBA" id="ARBA00022771"/>
    </source>
</evidence>
<reference evidence="6 7" key="1">
    <citation type="journal article" date="2015" name="Sci. Rep.">
        <title>Chromosome-level genome map provides insights into diverse defense mechanisms in the medicinal fungus Ganoderma sinense.</title>
        <authorList>
            <person name="Zhu Y."/>
            <person name="Xu J."/>
            <person name="Sun C."/>
            <person name="Zhou S."/>
            <person name="Xu H."/>
            <person name="Nelson D.R."/>
            <person name="Qian J."/>
            <person name="Song J."/>
            <person name="Luo H."/>
            <person name="Xiang L."/>
            <person name="Li Y."/>
            <person name="Xu Z."/>
            <person name="Ji A."/>
            <person name="Wang L."/>
            <person name="Lu S."/>
            <person name="Hayward A."/>
            <person name="Sun W."/>
            <person name="Li X."/>
            <person name="Schwartz D.C."/>
            <person name="Wang Y."/>
            <person name="Chen S."/>
        </authorList>
    </citation>
    <scope>NUCLEOTIDE SEQUENCE [LARGE SCALE GENOMIC DNA]</scope>
    <source>
        <strain evidence="6 7">ZZ0214-1</strain>
    </source>
</reference>
<evidence type="ECO:0000256" key="1">
    <source>
        <dbReference type="ARBA" id="ARBA00022723"/>
    </source>
</evidence>
<dbReference type="STRING" id="1077348.A0A2G8S9Z9"/>
<organism evidence="6 7">
    <name type="scientific">Ganoderma sinense ZZ0214-1</name>
    <dbReference type="NCBI Taxonomy" id="1077348"/>
    <lineage>
        <taxon>Eukaryota</taxon>
        <taxon>Fungi</taxon>
        <taxon>Dikarya</taxon>
        <taxon>Basidiomycota</taxon>
        <taxon>Agaricomycotina</taxon>
        <taxon>Agaricomycetes</taxon>
        <taxon>Polyporales</taxon>
        <taxon>Polyporaceae</taxon>
        <taxon>Ganoderma</taxon>
    </lineage>
</organism>